<name>A0ABP7ENF5_9SPHN</name>
<evidence type="ECO:0000313" key="2">
    <source>
        <dbReference type="Proteomes" id="UP001500523"/>
    </source>
</evidence>
<proteinExistence type="predicted"/>
<dbReference type="Gene3D" id="3.40.1490.10">
    <property type="entry name" value="Bit1"/>
    <property type="match status" value="1"/>
</dbReference>
<dbReference type="Pfam" id="PF09391">
    <property type="entry name" value="DUF2000"/>
    <property type="match status" value="1"/>
</dbReference>
<dbReference type="EMBL" id="BAABBF010000008">
    <property type="protein sequence ID" value="GAA3720476.1"/>
    <property type="molecule type" value="Genomic_DNA"/>
</dbReference>
<protein>
    <submittedName>
        <fullName evidence="1">Uncharacterized protein</fullName>
    </submittedName>
</protein>
<dbReference type="SUPFAM" id="SSF102462">
    <property type="entry name" value="Peptidyl-tRNA hydrolase II"/>
    <property type="match status" value="1"/>
</dbReference>
<evidence type="ECO:0000313" key="1">
    <source>
        <dbReference type="EMBL" id="GAA3720476.1"/>
    </source>
</evidence>
<sequence length="60" mass="6399">MQRDLCCAAYVRAMFDTGHDCADREVFLRGPVDTADLVGVAVRGPAKDVQKAVKGAPLHG</sequence>
<gene>
    <name evidence="1" type="ORF">GCM10022268_30940</name>
</gene>
<comment type="caution">
    <text evidence="1">The sequence shown here is derived from an EMBL/GenBank/DDBJ whole genome shotgun (WGS) entry which is preliminary data.</text>
</comment>
<dbReference type="InterPro" id="IPR023476">
    <property type="entry name" value="Pep_tRNA_hydro_II_dom_sf"/>
</dbReference>
<accession>A0ABP7ENF5</accession>
<keyword evidence="2" id="KW-1185">Reference proteome</keyword>
<dbReference type="InterPro" id="IPR018988">
    <property type="entry name" value="DUF2000"/>
</dbReference>
<dbReference type="Proteomes" id="UP001500523">
    <property type="component" value="Unassembled WGS sequence"/>
</dbReference>
<reference evidence="2" key="1">
    <citation type="journal article" date="2019" name="Int. J. Syst. Evol. Microbiol.">
        <title>The Global Catalogue of Microorganisms (GCM) 10K type strain sequencing project: providing services to taxonomists for standard genome sequencing and annotation.</title>
        <authorList>
            <consortium name="The Broad Institute Genomics Platform"/>
            <consortium name="The Broad Institute Genome Sequencing Center for Infectious Disease"/>
            <person name="Wu L."/>
            <person name="Ma J."/>
        </authorList>
    </citation>
    <scope>NUCLEOTIDE SEQUENCE [LARGE SCALE GENOMIC DNA]</scope>
    <source>
        <strain evidence="2">JCM 17498</strain>
    </source>
</reference>
<organism evidence="1 2">
    <name type="scientific">Sphingomonas cynarae</name>
    <dbReference type="NCBI Taxonomy" id="930197"/>
    <lineage>
        <taxon>Bacteria</taxon>
        <taxon>Pseudomonadati</taxon>
        <taxon>Pseudomonadota</taxon>
        <taxon>Alphaproteobacteria</taxon>
        <taxon>Sphingomonadales</taxon>
        <taxon>Sphingomonadaceae</taxon>
        <taxon>Sphingomonas</taxon>
    </lineage>
</organism>